<proteinExistence type="predicted"/>
<keyword evidence="3" id="KW-1185">Reference proteome</keyword>
<accession>A0A392N9F5</accession>
<feature type="transmembrane region" description="Helical" evidence="1">
    <location>
        <begin position="69"/>
        <end position="93"/>
    </location>
</feature>
<organism evidence="2 3">
    <name type="scientific">Trifolium medium</name>
    <dbReference type="NCBI Taxonomy" id="97028"/>
    <lineage>
        <taxon>Eukaryota</taxon>
        <taxon>Viridiplantae</taxon>
        <taxon>Streptophyta</taxon>
        <taxon>Embryophyta</taxon>
        <taxon>Tracheophyta</taxon>
        <taxon>Spermatophyta</taxon>
        <taxon>Magnoliopsida</taxon>
        <taxon>eudicotyledons</taxon>
        <taxon>Gunneridae</taxon>
        <taxon>Pentapetalae</taxon>
        <taxon>rosids</taxon>
        <taxon>fabids</taxon>
        <taxon>Fabales</taxon>
        <taxon>Fabaceae</taxon>
        <taxon>Papilionoideae</taxon>
        <taxon>50 kb inversion clade</taxon>
        <taxon>NPAAA clade</taxon>
        <taxon>Hologalegina</taxon>
        <taxon>IRL clade</taxon>
        <taxon>Trifolieae</taxon>
        <taxon>Trifolium</taxon>
    </lineage>
</organism>
<feature type="transmembrane region" description="Helical" evidence="1">
    <location>
        <begin position="41"/>
        <end position="63"/>
    </location>
</feature>
<dbReference type="PANTHER" id="PTHR31061">
    <property type="entry name" value="LD22376P"/>
    <property type="match status" value="1"/>
</dbReference>
<name>A0A392N9F5_9FABA</name>
<comment type="caution">
    <text evidence="2">The sequence shown here is derived from an EMBL/GenBank/DDBJ whole genome shotgun (WGS) entry which is preliminary data.</text>
</comment>
<keyword evidence="2" id="KW-0808">Transferase</keyword>
<dbReference type="EMBL" id="LXQA010030888">
    <property type="protein sequence ID" value="MCH95859.1"/>
    <property type="molecule type" value="Genomic_DNA"/>
</dbReference>
<evidence type="ECO:0000313" key="2">
    <source>
        <dbReference type="EMBL" id="MCH95859.1"/>
    </source>
</evidence>
<reference evidence="2 3" key="1">
    <citation type="journal article" date="2018" name="Front. Plant Sci.">
        <title>Red Clover (Trifolium pratense) and Zigzag Clover (T. medium) - A Picture of Genomic Similarities and Differences.</title>
        <authorList>
            <person name="Dluhosova J."/>
            <person name="Istvanek J."/>
            <person name="Nedelnik J."/>
            <person name="Repkova J."/>
        </authorList>
    </citation>
    <scope>NUCLEOTIDE SEQUENCE [LARGE SCALE GENOMIC DNA]</scope>
    <source>
        <strain evidence="3">cv. 10/8</strain>
        <tissue evidence="2">Leaf</tissue>
    </source>
</reference>
<sequence>MMFKNPILVPVEFVSEMSDTSCVCVTISTTVFSIQGHKQRVLLWSVFSFSLLVVGYILEILGIPLSKALYTVSFMFITAGASGLVLTAMYYIVDIERLRKPTVLLQWMGMNALIVYALAACDIFPAIIQGFYWRSPENNL</sequence>
<keyword evidence="1" id="KW-1133">Transmembrane helix</keyword>
<keyword evidence="1" id="KW-0472">Membrane</keyword>
<dbReference type="AlphaFoldDB" id="A0A392N9F5"/>
<feature type="transmembrane region" description="Helical" evidence="1">
    <location>
        <begin position="113"/>
        <end position="133"/>
    </location>
</feature>
<protein>
    <submittedName>
        <fullName evidence="2">HeparaN-alpha-glucosaminide N-acetyltransferase-like</fullName>
    </submittedName>
</protein>
<keyword evidence="1" id="KW-0812">Transmembrane</keyword>
<dbReference type="PANTHER" id="PTHR31061:SF23">
    <property type="entry name" value="OS05G0155700 PROTEIN"/>
    <property type="match status" value="1"/>
</dbReference>
<dbReference type="Proteomes" id="UP000265520">
    <property type="component" value="Unassembled WGS sequence"/>
</dbReference>
<evidence type="ECO:0000256" key="1">
    <source>
        <dbReference type="SAM" id="Phobius"/>
    </source>
</evidence>
<feature type="non-terminal residue" evidence="2">
    <location>
        <position position="140"/>
    </location>
</feature>
<dbReference type="GO" id="GO:0016740">
    <property type="term" value="F:transferase activity"/>
    <property type="evidence" value="ECO:0007669"/>
    <property type="project" value="UniProtKB-KW"/>
</dbReference>
<evidence type="ECO:0000313" key="3">
    <source>
        <dbReference type="Proteomes" id="UP000265520"/>
    </source>
</evidence>